<name>A0A848NWM4_9BURK</name>
<dbReference type="InterPro" id="IPR013425">
    <property type="entry name" value="Autotrns_rpt"/>
</dbReference>
<dbReference type="SUPFAM" id="SSF51126">
    <property type="entry name" value="Pectin lyase-like"/>
    <property type="match status" value="1"/>
</dbReference>
<gene>
    <name evidence="2" type="ORF">HGQ98_32295</name>
</gene>
<dbReference type="EMBL" id="JABBZE010000959">
    <property type="protein sequence ID" value="NMU93875.1"/>
    <property type="molecule type" value="Genomic_DNA"/>
</dbReference>
<sequence length="177" mass="17139">MLALGGDTTDASTTFNVGQLGAVGSGAQYQGFANLEKSGASLWTLTGAATGLMSWTLLGGTLAIASDDALGDPAGSLALDGGTLRNTAPIVATRPLQVRAGGGTLETLQPLTLQGALGGNGALVKTGAATLTLNGVSTYAGALDLRAGKLVVGDATHGAAVLPGAVPCAPRAARGGR</sequence>
<protein>
    <submittedName>
        <fullName evidence="2">Uncharacterized protein</fullName>
    </submittedName>
</protein>
<dbReference type="InterPro" id="IPR012332">
    <property type="entry name" value="Autotransporter_pectin_lyase_C"/>
</dbReference>
<accession>A0A848NWM4</accession>
<dbReference type="RefSeq" id="WP_169538232.1">
    <property type="nucleotide sequence ID" value="NZ_JABBZE010000959.1"/>
</dbReference>
<dbReference type="Pfam" id="PF12951">
    <property type="entry name" value="PATR"/>
    <property type="match status" value="2"/>
</dbReference>
<evidence type="ECO:0000256" key="1">
    <source>
        <dbReference type="ARBA" id="ARBA00022729"/>
    </source>
</evidence>
<dbReference type="Gene3D" id="2.160.20.20">
    <property type="match status" value="1"/>
</dbReference>
<dbReference type="Proteomes" id="UP000542405">
    <property type="component" value="Unassembled WGS sequence"/>
</dbReference>
<evidence type="ECO:0000313" key="3">
    <source>
        <dbReference type="Proteomes" id="UP000542405"/>
    </source>
</evidence>
<comment type="caution">
    <text evidence="2">The sequence shown here is derived from an EMBL/GenBank/DDBJ whole genome shotgun (WGS) entry which is preliminary data.</text>
</comment>
<dbReference type="InterPro" id="IPR011050">
    <property type="entry name" value="Pectin_lyase_fold/virulence"/>
</dbReference>
<dbReference type="AlphaFoldDB" id="A0A848NWM4"/>
<keyword evidence="1" id="KW-0732">Signal</keyword>
<organism evidence="2 3">
    <name type="scientific">Achromobacter ruhlandii</name>
    <dbReference type="NCBI Taxonomy" id="72557"/>
    <lineage>
        <taxon>Bacteria</taxon>
        <taxon>Pseudomonadati</taxon>
        <taxon>Pseudomonadota</taxon>
        <taxon>Betaproteobacteria</taxon>
        <taxon>Burkholderiales</taxon>
        <taxon>Alcaligenaceae</taxon>
        <taxon>Achromobacter</taxon>
    </lineage>
</organism>
<feature type="non-terminal residue" evidence="2">
    <location>
        <position position="177"/>
    </location>
</feature>
<reference evidence="2 3" key="1">
    <citation type="submission" date="2020-04" db="EMBL/GenBank/DDBJ databases">
        <title>Achromobacter ruhlandii genome sequencing and assembly.</title>
        <authorList>
            <person name="Martins R.C.R."/>
            <person name="Perdigao-Neto L.V."/>
            <person name="Levin A.S.S."/>
            <person name="Costa S.F."/>
        </authorList>
    </citation>
    <scope>NUCLEOTIDE SEQUENCE [LARGE SCALE GENOMIC DNA]</scope>
    <source>
        <strain evidence="2 3">9035ralo</strain>
    </source>
</reference>
<proteinExistence type="predicted"/>
<dbReference type="NCBIfam" id="TIGR02601">
    <property type="entry name" value="autotrns_rpt"/>
    <property type="match status" value="1"/>
</dbReference>
<evidence type="ECO:0000313" key="2">
    <source>
        <dbReference type="EMBL" id="NMU93875.1"/>
    </source>
</evidence>